<evidence type="ECO:0000313" key="1">
    <source>
        <dbReference type="EMBL" id="SOB86742.1"/>
    </source>
</evidence>
<dbReference type="Proteomes" id="UP000219494">
    <property type="component" value="Unassembled WGS sequence"/>
</dbReference>
<keyword evidence="2" id="KW-1185">Reference proteome</keyword>
<gene>
    <name evidence="1" type="ORF">SAMN06297144_1851</name>
</gene>
<reference evidence="1 2" key="1">
    <citation type="submission" date="2017-07" db="EMBL/GenBank/DDBJ databases">
        <authorList>
            <person name="Sun Z.S."/>
            <person name="Albrecht U."/>
            <person name="Echele G."/>
            <person name="Lee C.C."/>
        </authorList>
    </citation>
    <scope>NUCLEOTIDE SEQUENCE [LARGE SCALE GENOMIC DNA]</scope>
    <source>
        <strain evidence="1 2">CGMCC 1.12672</strain>
    </source>
</reference>
<sequence>MKAFPSTEITSDYIDTVASLVTRVAGPPALVTDVRDSDSTADVWINRRAAWLSFTPALLATVIAVRMDCPDDLELIVTTFEQAVTEPTPGELIGPLIGAALAQSFGLLSFKDGRINLHFRDSGAVSVFMTRHELSQRQLQGAE</sequence>
<name>A0A285R322_9SPHN</name>
<evidence type="ECO:0000313" key="2">
    <source>
        <dbReference type="Proteomes" id="UP000219494"/>
    </source>
</evidence>
<dbReference type="AlphaFoldDB" id="A0A285R322"/>
<protein>
    <submittedName>
        <fullName evidence="1">Uncharacterized protein</fullName>
    </submittedName>
</protein>
<accession>A0A285R322</accession>
<organism evidence="1 2">
    <name type="scientific">Sphingomonas guangdongensis</name>
    <dbReference type="NCBI Taxonomy" id="1141890"/>
    <lineage>
        <taxon>Bacteria</taxon>
        <taxon>Pseudomonadati</taxon>
        <taxon>Pseudomonadota</taxon>
        <taxon>Alphaproteobacteria</taxon>
        <taxon>Sphingomonadales</taxon>
        <taxon>Sphingomonadaceae</taxon>
        <taxon>Sphingomonas</taxon>
    </lineage>
</organism>
<dbReference type="RefSeq" id="WP_097063734.1">
    <property type="nucleotide sequence ID" value="NZ_OBMI01000002.1"/>
</dbReference>
<dbReference type="EMBL" id="OBMI01000002">
    <property type="protein sequence ID" value="SOB86742.1"/>
    <property type="molecule type" value="Genomic_DNA"/>
</dbReference>
<proteinExistence type="predicted"/>